<dbReference type="EMBL" id="JABEYC010000026">
    <property type="protein sequence ID" value="KAF4984264.1"/>
    <property type="molecule type" value="Genomic_DNA"/>
</dbReference>
<protein>
    <submittedName>
        <fullName evidence="3">Uncharacterized protein</fullName>
    </submittedName>
</protein>
<evidence type="ECO:0000313" key="3">
    <source>
        <dbReference type="EMBL" id="KAF4984264.1"/>
    </source>
</evidence>
<comment type="caution">
    <text evidence="3">The sequence shown here is derived from an EMBL/GenBank/DDBJ whole genome shotgun (WGS) entry which is preliminary data.</text>
</comment>
<reference evidence="3" key="2">
    <citation type="submission" date="2020-05" db="EMBL/GenBank/DDBJ databases">
        <authorList>
            <person name="Kim H.-S."/>
            <person name="Proctor R.H."/>
            <person name="Brown D.W."/>
        </authorList>
    </citation>
    <scope>NUCLEOTIDE SEQUENCE</scope>
    <source>
        <strain evidence="3">NRRL 22465</strain>
    </source>
</reference>
<gene>
    <name evidence="3" type="ORF">FZEAL_476</name>
</gene>
<feature type="compositionally biased region" description="Polar residues" evidence="1">
    <location>
        <begin position="122"/>
        <end position="135"/>
    </location>
</feature>
<evidence type="ECO:0000256" key="1">
    <source>
        <dbReference type="SAM" id="MobiDB-lite"/>
    </source>
</evidence>
<reference evidence="3" key="1">
    <citation type="journal article" date="2020" name="BMC Genomics">
        <title>Correction to: Identification and distribution of gene clusters required for synthesis of sphingolipid metabolism inhibitors in diverse species of the filamentous fungus Fusarium.</title>
        <authorList>
            <person name="Kim H.S."/>
            <person name="Lohmar J.M."/>
            <person name="Busman M."/>
            <person name="Brown D.W."/>
            <person name="Naumann T.A."/>
            <person name="Divon H.H."/>
            <person name="Lysoe E."/>
            <person name="Uhlig S."/>
            <person name="Proctor R.H."/>
        </authorList>
    </citation>
    <scope>NUCLEOTIDE SEQUENCE</scope>
    <source>
        <strain evidence="3">NRRL 22465</strain>
    </source>
</reference>
<dbReference type="AlphaFoldDB" id="A0A8H4UV96"/>
<accession>A0A8H4UV96</accession>
<keyword evidence="2" id="KW-1133">Transmembrane helix</keyword>
<keyword evidence="2" id="KW-0472">Membrane</keyword>
<sequence>ATLGKYAFGFAWASWAALFVATVLFCLGLRGDKSTGSGSGGYSSRSWRRNRSVRSSHNGYEGRRVKDDYSNVSTAQLHERHEGEAQGEDYLEIRPPAVTVNQISNNTDVGESTHPKDGTNRPAVTTMSPGSGNTH</sequence>
<feature type="compositionally biased region" description="Basic and acidic residues" evidence="1">
    <location>
        <begin position="60"/>
        <end position="69"/>
    </location>
</feature>
<keyword evidence="2" id="KW-0812">Transmembrane</keyword>
<evidence type="ECO:0000256" key="2">
    <source>
        <dbReference type="SAM" id="Phobius"/>
    </source>
</evidence>
<proteinExistence type="predicted"/>
<dbReference type="OrthoDB" id="5419460at2759"/>
<feature type="transmembrane region" description="Helical" evidence="2">
    <location>
        <begin position="6"/>
        <end position="29"/>
    </location>
</feature>
<evidence type="ECO:0000313" key="4">
    <source>
        <dbReference type="Proteomes" id="UP000635477"/>
    </source>
</evidence>
<dbReference type="Proteomes" id="UP000635477">
    <property type="component" value="Unassembled WGS sequence"/>
</dbReference>
<keyword evidence="4" id="KW-1185">Reference proteome</keyword>
<name>A0A8H4UV96_9HYPO</name>
<feature type="non-terminal residue" evidence="3">
    <location>
        <position position="1"/>
    </location>
</feature>
<feature type="region of interest" description="Disordered" evidence="1">
    <location>
        <begin position="34"/>
        <end position="135"/>
    </location>
</feature>
<organism evidence="3 4">
    <name type="scientific">Fusarium zealandicum</name>
    <dbReference type="NCBI Taxonomy" id="1053134"/>
    <lineage>
        <taxon>Eukaryota</taxon>
        <taxon>Fungi</taxon>
        <taxon>Dikarya</taxon>
        <taxon>Ascomycota</taxon>
        <taxon>Pezizomycotina</taxon>
        <taxon>Sordariomycetes</taxon>
        <taxon>Hypocreomycetidae</taxon>
        <taxon>Hypocreales</taxon>
        <taxon>Nectriaceae</taxon>
        <taxon>Fusarium</taxon>
        <taxon>Fusarium staphyleae species complex</taxon>
    </lineage>
</organism>
<feature type="compositionally biased region" description="Polar residues" evidence="1">
    <location>
        <begin position="99"/>
        <end position="110"/>
    </location>
</feature>